<dbReference type="GeneID" id="96905407"/>
<dbReference type="InParanoid" id="G0VJN6"/>
<feature type="transmembrane region" description="Helical" evidence="10">
    <location>
        <begin position="25"/>
        <end position="43"/>
    </location>
</feature>
<keyword evidence="4" id="KW-0808">Transferase</keyword>
<evidence type="ECO:0000256" key="9">
    <source>
        <dbReference type="ARBA" id="ARBA00023180"/>
    </source>
</evidence>
<reference key="2">
    <citation type="submission" date="2011-08" db="EMBL/GenBank/DDBJ databases">
        <title>Genome sequence of Naumovozyma castellii.</title>
        <authorList>
            <person name="Gordon J.L."/>
            <person name="Armisen D."/>
            <person name="Proux-Wera E."/>
            <person name="OhEigeartaigh S.S."/>
            <person name="Byrne K.P."/>
            <person name="Wolfe K.H."/>
        </authorList>
    </citation>
    <scope>NUCLEOTIDE SEQUENCE</scope>
    <source>
        <strain>Type strain:CBS 4309</strain>
    </source>
</reference>
<dbReference type="OrthoDB" id="430354at2759"/>
<evidence type="ECO:0000256" key="5">
    <source>
        <dbReference type="ARBA" id="ARBA00022692"/>
    </source>
</evidence>
<dbReference type="SUPFAM" id="SSF53448">
    <property type="entry name" value="Nucleotide-diphospho-sugar transferases"/>
    <property type="match status" value="1"/>
</dbReference>
<dbReference type="GO" id="GO:0016020">
    <property type="term" value="C:membrane"/>
    <property type="evidence" value="ECO:0007669"/>
    <property type="project" value="UniProtKB-SubCell"/>
</dbReference>
<evidence type="ECO:0000256" key="1">
    <source>
        <dbReference type="ARBA" id="ARBA00004606"/>
    </source>
</evidence>
<comment type="subcellular location">
    <subcellularLocation>
        <location evidence="1">Membrane</location>
        <topology evidence="1">Single-pass type II membrane protein</topology>
    </subcellularLocation>
</comment>
<dbReference type="STRING" id="1064592.G0VJN6"/>
<comment type="similarity">
    <text evidence="2">Belongs to the MNN1/MNT family.</text>
</comment>
<dbReference type="GO" id="GO:0005794">
    <property type="term" value="C:Golgi apparatus"/>
    <property type="evidence" value="ECO:0007669"/>
    <property type="project" value="TreeGrafter"/>
</dbReference>
<name>G0VJN6_NAUCA</name>
<organism evidence="11 12">
    <name type="scientific">Naumovozyma castellii</name>
    <name type="common">Yeast</name>
    <name type="synonym">Saccharomyces castellii</name>
    <dbReference type="NCBI Taxonomy" id="27288"/>
    <lineage>
        <taxon>Eukaryota</taxon>
        <taxon>Fungi</taxon>
        <taxon>Dikarya</taxon>
        <taxon>Ascomycota</taxon>
        <taxon>Saccharomycotina</taxon>
        <taxon>Saccharomycetes</taxon>
        <taxon>Saccharomycetales</taxon>
        <taxon>Saccharomycetaceae</taxon>
        <taxon>Naumovozyma</taxon>
    </lineage>
</organism>
<evidence type="ECO:0000313" key="11">
    <source>
        <dbReference type="EMBL" id="CCC71716.1"/>
    </source>
</evidence>
<dbReference type="GO" id="GO:0006493">
    <property type="term" value="P:protein O-linked glycosylation"/>
    <property type="evidence" value="ECO:0007669"/>
    <property type="project" value="TreeGrafter"/>
</dbReference>
<evidence type="ECO:0008006" key="13">
    <source>
        <dbReference type="Google" id="ProtNLM"/>
    </source>
</evidence>
<dbReference type="Pfam" id="PF11051">
    <property type="entry name" value="Mannosyl_trans3"/>
    <property type="match status" value="1"/>
</dbReference>
<dbReference type="KEGG" id="ncs:NCAS_0I00480"/>
<keyword evidence="8 10" id="KW-0472">Membrane</keyword>
<dbReference type="InterPro" id="IPR022751">
    <property type="entry name" value="Alpha_mannosyltransferase"/>
</dbReference>
<gene>
    <name evidence="11" type="primary">NCAS0I00480</name>
    <name evidence="11" type="ordered locus">NCAS_0I00480</name>
</gene>
<keyword evidence="6" id="KW-0735">Signal-anchor</keyword>
<proteinExistence type="inferred from homology"/>
<dbReference type="OMA" id="MYCAFIG"/>
<evidence type="ECO:0000256" key="3">
    <source>
        <dbReference type="ARBA" id="ARBA00022676"/>
    </source>
</evidence>
<sequence>MITLSPRIKVQVAKAQNLLYNKRKIAAIPAIILLLIFIVTASYRSALDASTPVASPHISITRLTKEDFEATSPFRLVENQRQFYANEGFITSFLSKFGGSASNAAERSLLNGWKHADRLDQCRFLIRSMYNADMDWNNSNILEFKDDEKADNTAIVLMSERIRLYDYCFISGKLNLKQVFNEKLGVNVADVADFQHRMFPFMKKLNIDEMGTIPKITNLNNGKDETPIFKDVKTVNENFFAHWNEVSKGKGIVINMKETEKDLFMSLIATLQEVKNTLPIQIITTGQDFEKETFESMNRFLQTTDQQVSLIDCSSILDADFVKEHIASHLHKWFGTLFNTFEEVVILDADSVPFVAPETFFKNKEYKDAGSFFFRDKTLGNERTYQYCIEMIEAMEPSKAESGLINTKLKFTSNNPPEDNSSPAASVYNTFFGKYKHKNLDSGVVVLKKKEKLTSLLMGFMMNLDAKMKQCVSGEKELFWLGHLIAGQDYAIDQWFGTIAGTVGSMNDGKDGAESTLYICSTQVAHVNKDDDILWINGGLNTCKFKNIASKEFERSPSYFKQRYQVERNLQSVYDSAVKIDGLIKPDGRLNKWIQIDECQRRMYCAFIGGPEAAKPGAVDDSKTLYMLDKDGKSKLAGLTNVWRSMKASVNQPQKQQ</sequence>
<accession>G0VJN6</accession>
<dbReference type="eggNOG" id="ENOG502RZ48">
    <property type="taxonomic scope" value="Eukaryota"/>
</dbReference>
<dbReference type="HOGENOM" id="CLU_015387_1_0_1"/>
<evidence type="ECO:0000256" key="6">
    <source>
        <dbReference type="ARBA" id="ARBA00022968"/>
    </source>
</evidence>
<dbReference type="Proteomes" id="UP000001640">
    <property type="component" value="Chromosome 9"/>
</dbReference>
<keyword evidence="5 10" id="KW-0812">Transmembrane</keyword>
<dbReference type="GO" id="GO:0000033">
    <property type="term" value="F:alpha-1,3-mannosyltransferase activity"/>
    <property type="evidence" value="ECO:0007669"/>
    <property type="project" value="TreeGrafter"/>
</dbReference>
<keyword evidence="12" id="KW-1185">Reference proteome</keyword>
<protein>
    <recommendedName>
        <fullName evidence="13">Alpha-1,3-mannosyltransferase</fullName>
    </recommendedName>
</protein>
<keyword evidence="9" id="KW-0325">Glycoprotein</keyword>
<evidence type="ECO:0000256" key="7">
    <source>
        <dbReference type="ARBA" id="ARBA00022989"/>
    </source>
</evidence>
<keyword evidence="3" id="KW-0328">Glycosyltransferase</keyword>
<evidence type="ECO:0000313" key="12">
    <source>
        <dbReference type="Proteomes" id="UP000001640"/>
    </source>
</evidence>
<evidence type="ECO:0000256" key="10">
    <source>
        <dbReference type="SAM" id="Phobius"/>
    </source>
</evidence>
<evidence type="ECO:0000256" key="8">
    <source>
        <dbReference type="ARBA" id="ARBA00023136"/>
    </source>
</evidence>
<dbReference type="PANTHER" id="PTHR31392">
    <property type="entry name" value="ALPHA-1,3-MANNOSYLTRANSFERASE MNN1-RELATED"/>
    <property type="match status" value="1"/>
</dbReference>
<dbReference type="RefSeq" id="XP_003678062.1">
    <property type="nucleotide sequence ID" value="XM_003678014.1"/>
</dbReference>
<keyword evidence="7 10" id="KW-1133">Transmembrane helix</keyword>
<dbReference type="PANTHER" id="PTHR31392:SF1">
    <property type="entry name" value="ALPHA-1,3-MANNOSYLTRANSFERASE MNN1-RELATED"/>
    <property type="match status" value="1"/>
</dbReference>
<dbReference type="EMBL" id="HE576760">
    <property type="protein sequence ID" value="CCC71716.1"/>
    <property type="molecule type" value="Genomic_DNA"/>
</dbReference>
<dbReference type="AlphaFoldDB" id="G0VJN6"/>
<evidence type="ECO:0000256" key="2">
    <source>
        <dbReference type="ARBA" id="ARBA00009105"/>
    </source>
</evidence>
<evidence type="ECO:0000256" key="4">
    <source>
        <dbReference type="ARBA" id="ARBA00022679"/>
    </source>
</evidence>
<reference evidence="11 12" key="1">
    <citation type="journal article" date="2011" name="Proc. Natl. Acad. Sci. U.S.A.">
        <title>Evolutionary erosion of yeast sex chromosomes by mating-type switching accidents.</title>
        <authorList>
            <person name="Gordon J.L."/>
            <person name="Armisen D."/>
            <person name="Proux-Wera E."/>
            <person name="Oheigeartaigh S.S."/>
            <person name="Byrne K.P."/>
            <person name="Wolfe K.H."/>
        </authorList>
    </citation>
    <scope>NUCLEOTIDE SEQUENCE [LARGE SCALE GENOMIC DNA]</scope>
    <source>
        <strain evidence="12">ATCC 76901 / BCRC 22586 / CBS 4309 / NBRC 1992 / NRRL Y-12630</strain>
    </source>
</reference>
<dbReference type="InterPro" id="IPR029044">
    <property type="entry name" value="Nucleotide-diphossugar_trans"/>
</dbReference>